<protein>
    <submittedName>
        <fullName evidence="2">Zinc finger protein 532-like</fullName>
    </submittedName>
</protein>
<organism evidence="1 2">
    <name type="scientific">Vicugna pacos</name>
    <name type="common">Alpaca</name>
    <name type="synonym">Lama pacos</name>
    <dbReference type="NCBI Taxonomy" id="30538"/>
    <lineage>
        <taxon>Eukaryota</taxon>
        <taxon>Metazoa</taxon>
        <taxon>Chordata</taxon>
        <taxon>Craniata</taxon>
        <taxon>Vertebrata</taxon>
        <taxon>Euteleostomi</taxon>
        <taxon>Mammalia</taxon>
        <taxon>Eutheria</taxon>
        <taxon>Laurasiatheria</taxon>
        <taxon>Artiodactyla</taxon>
        <taxon>Tylopoda</taxon>
        <taxon>Camelidae</taxon>
        <taxon>Vicugna</taxon>
    </lineage>
</organism>
<proteinExistence type="predicted"/>
<evidence type="ECO:0000313" key="2">
    <source>
        <dbReference type="RefSeq" id="XP_072827043.1"/>
    </source>
</evidence>
<name>A0ABM5E1K8_VICPA</name>
<sequence length="179" mass="19494">MVQKRNSRRRKMMKNLTSIKLFNMLGNTWRIASWPHTQHYFFSVSAKRVHLRAPVQSVVITNAVAPAELTPKQVTIKPVVTAFLLVSAVKTADSQVVNVKLTSNTTVIETVIPAASIQDTNSTIINATSATQQQTAVVLASSLANAKLVPKTVHLANFCLRAPRPPLSSAKCSPHLSSK</sequence>
<evidence type="ECO:0000313" key="1">
    <source>
        <dbReference type="Proteomes" id="UP001652581"/>
    </source>
</evidence>
<dbReference type="RefSeq" id="XP_072827043.1">
    <property type="nucleotide sequence ID" value="XM_072970942.1"/>
</dbReference>
<gene>
    <name evidence="2" type="primary">LOC140699222</name>
</gene>
<reference evidence="2" key="1">
    <citation type="submission" date="2025-08" db="UniProtKB">
        <authorList>
            <consortium name="RefSeq"/>
        </authorList>
    </citation>
    <scope>IDENTIFICATION</scope>
</reference>
<dbReference type="Proteomes" id="UP001652581">
    <property type="component" value="Chromosome 11"/>
</dbReference>
<accession>A0ABM5E1K8</accession>
<dbReference type="GeneID" id="140699222"/>
<keyword evidence="1" id="KW-1185">Reference proteome</keyword>